<accession>A0A381QAE1</accession>
<organism evidence="2">
    <name type="scientific">marine metagenome</name>
    <dbReference type="NCBI Taxonomy" id="408172"/>
    <lineage>
        <taxon>unclassified sequences</taxon>
        <taxon>metagenomes</taxon>
        <taxon>ecological metagenomes</taxon>
    </lineage>
</organism>
<evidence type="ECO:0000313" key="2">
    <source>
        <dbReference type="EMBL" id="SUZ76292.1"/>
    </source>
</evidence>
<name>A0A381QAE1_9ZZZZ</name>
<dbReference type="InterPro" id="IPR011055">
    <property type="entry name" value="Dup_hybrid_motif"/>
</dbReference>
<sequence length="285" mass="30181">MRPVVLFVLLLTGCATGAGGPNDNSGLGNCAWRVCVRPINTNSGRAYQAINREPVPATIVLTFRSPGNLRLRAGRPIETVVPARSDTILVHMSDVLRDPSNSAGLSIAIDLGASTTEADADYLYAVPFGGERPRELIQGFDGTDSHLASMRYSLDFAMPQGTPILAARGGTVFYLQDGFTRGGTNPDLLERANLVAVAHRDGTMASYGHLRSGIRVSVGDTVRVGDVLGSSGATGFVGQPHLHFHVGKRMLGEPGRTIPIKLRGRDGRPLNLEVGSLFAPGREAG</sequence>
<reference evidence="2" key="1">
    <citation type="submission" date="2018-05" db="EMBL/GenBank/DDBJ databases">
        <authorList>
            <person name="Lanie J.A."/>
            <person name="Ng W.-L."/>
            <person name="Kazmierczak K.M."/>
            <person name="Andrzejewski T.M."/>
            <person name="Davidsen T.M."/>
            <person name="Wayne K.J."/>
            <person name="Tettelin H."/>
            <person name="Glass J.I."/>
            <person name="Rusch D."/>
            <person name="Podicherti R."/>
            <person name="Tsui H.-C.T."/>
            <person name="Winkler M.E."/>
        </authorList>
    </citation>
    <scope>NUCLEOTIDE SEQUENCE</scope>
</reference>
<gene>
    <name evidence="2" type="ORF">METZ01_LOCUS29146</name>
</gene>
<protein>
    <recommendedName>
        <fullName evidence="1">M23ase beta-sheet core domain-containing protein</fullName>
    </recommendedName>
</protein>
<evidence type="ECO:0000259" key="1">
    <source>
        <dbReference type="Pfam" id="PF01551"/>
    </source>
</evidence>
<dbReference type="AlphaFoldDB" id="A0A381QAE1"/>
<feature type="domain" description="M23ase beta-sheet core" evidence="1">
    <location>
        <begin position="151"/>
        <end position="248"/>
    </location>
</feature>
<dbReference type="SUPFAM" id="SSF51261">
    <property type="entry name" value="Duplicated hybrid motif"/>
    <property type="match status" value="1"/>
</dbReference>
<proteinExistence type="predicted"/>
<dbReference type="Gene3D" id="2.70.70.10">
    <property type="entry name" value="Glucose Permease (Domain IIA)"/>
    <property type="match status" value="1"/>
</dbReference>
<dbReference type="CDD" id="cd12797">
    <property type="entry name" value="M23_peptidase"/>
    <property type="match status" value="1"/>
</dbReference>
<dbReference type="GO" id="GO:0004222">
    <property type="term" value="F:metalloendopeptidase activity"/>
    <property type="evidence" value="ECO:0007669"/>
    <property type="project" value="TreeGrafter"/>
</dbReference>
<dbReference type="PANTHER" id="PTHR21666">
    <property type="entry name" value="PEPTIDASE-RELATED"/>
    <property type="match status" value="1"/>
</dbReference>
<dbReference type="EMBL" id="UINC01001272">
    <property type="protein sequence ID" value="SUZ76292.1"/>
    <property type="molecule type" value="Genomic_DNA"/>
</dbReference>
<dbReference type="InterPro" id="IPR050570">
    <property type="entry name" value="Cell_wall_metabolism_enzyme"/>
</dbReference>
<dbReference type="InterPro" id="IPR016047">
    <property type="entry name" value="M23ase_b-sheet_dom"/>
</dbReference>
<dbReference type="Pfam" id="PF01551">
    <property type="entry name" value="Peptidase_M23"/>
    <property type="match status" value="1"/>
</dbReference>
<dbReference type="PANTHER" id="PTHR21666:SF294">
    <property type="entry name" value="PEPTIDASE M23"/>
    <property type="match status" value="1"/>
</dbReference>